<dbReference type="RefSeq" id="XP_005650817.1">
    <property type="nucleotide sequence ID" value="XM_005650760.1"/>
</dbReference>
<dbReference type="GeneID" id="17044283"/>
<dbReference type="EMBL" id="AGSI01000002">
    <property type="protein sequence ID" value="EIE26273.1"/>
    <property type="molecule type" value="Genomic_DNA"/>
</dbReference>
<accession>I0Z6K4</accession>
<evidence type="ECO:0000256" key="1">
    <source>
        <dbReference type="SAM" id="MobiDB-lite"/>
    </source>
</evidence>
<evidence type="ECO:0000313" key="2">
    <source>
        <dbReference type="EMBL" id="EIE26273.1"/>
    </source>
</evidence>
<feature type="region of interest" description="Disordered" evidence="1">
    <location>
        <begin position="14"/>
        <end position="34"/>
    </location>
</feature>
<dbReference type="AlphaFoldDB" id="I0Z6K4"/>
<proteinExistence type="predicted"/>
<feature type="compositionally biased region" description="Basic residues" evidence="1">
    <location>
        <begin position="18"/>
        <end position="27"/>
    </location>
</feature>
<keyword evidence="3" id="KW-1185">Reference proteome</keyword>
<dbReference type="KEGG" id="csl:COCSUDRAFT_32123"/>
<organism evidence="2 3">
    <name type="scientific">Coccomyxa subellipsoidea (strain C-169)</name>
    <name type="common">Green microalga</name>
    <dbReference type="NCBI Taxonomy" id="574566"/>
    <lineage>
        <taxon>Eukaryota</taxon>
        <taxon>Viridiplantae</taxon>
        <taxon>Chlorophyta</taxon>
        <taxon>core chlorophytes</taxon>
        <taxon>Trebouxiophyceae</taxon>
        <taxon>Trebouxiophyceae incertae sedis</taxon>
        <taxon>Coccomyxaceae</taxon>
        <taxon>Coccomyxa</taxon>
        <taxon>Coccomyxa subellipsoidea</taxon>
    </lineage>
</organism>
<dbReference type="Proteomes" id="UP000007264">
    <property type="component" value="Unassembled WGS sequence"/>
</dbReference>
<reference evidence="2 3" key="1">
    <citation type="journal article" date="2012" name="Genome Biol.">
        <title>The genome of the polar eukaryotic microalga coccomyxa subellipsoidea reveals traits of cold adaptation.</title>
        <authorList>
            <person name="Blanc G."/>
            <person name="Agarkova I."/>
            <person name="Grimwood J."/>
            <person name="Kuo A."/>
            <person name="Brueggeman A."/>
            <person name="Dunigan D."/>
            <person name="Gurnon J."/>
            <person name="Ladunga I."/>
            <person name="Lindquist E."/>
            <person name="Lucas S."/>
            <person name="Pangilinan J."/>
            <person name="Proschold T."/>
            <person name="Salamov A."/>
            <person name="Schmutz J."/>
            <person name="Weeks D."/>
            <person name="Yamada T."/>
            <person name="Claverie J.M."/>
            <person name="Grigoriev I."/>
            <person name="Van Etten J."/>
            <person name="Lomsadze A."/>
            <person name="Borodovsky M."/>
        </authorList>
    </citation>
    <scope>NUCLEOTIDE SEQUENCE [LARGE SCALE GENOMIC DNA]</scope>
    <source>
        <strain evidence="2 3">C-169</strain>
    </source>
</reference>
<protein>
    <submittedName>
        <fullName evidence="2">Uncharacterized protein</fullName>
    </submittedName>
</protein>
<name>I0Z6K4_COCSC</name>
<gene>
    <name evidence="2" type="ORF">COCSUDRAFT_32123</name>
</gene>
<comment type="caution">
    <text evidence="2">The sequence shown here is derived from an EMBL/GenBank/DDBJ whole genome shotgun (WGS) entry which is preliminary data.</text>
</comment>
<sequence>MWLRRGTWRLSRPGMFSNRRRASRHGGHSAQHASCNKLSPAKYLARMQGGTSCPPRWQCWRAPSHATGSPGPGFLGNKPLKARHRISPIALKLSQCAELHLKQPQAPRKAGQSQQAS</sequence>
<evidence type="ECO:0000313" key="3">
    <source>
        <dbReference type="Proteomes" id="UP000007264"/>
    </source>
</evidence>